<reference evidence="2" key="1">
    <citation type="journal article" date="2010" name="Nature">
        <title>The Amphimedon queenslandica genome and the evolution of animal complexity.</title>
        <authorList>
            <person name="Srivastava M."/>
            <person name="Simakov O."/>
            <person name="Chapman J."/>
            <person name="Fahey B."/>
            <person name="Gauthier M.E."/>
            <person name="Mitros T."/>
            <person name="Richards G.S."/>
            <person name="Conaco C."/>
            <person name="Dacre M."/>
            <person name="Hellsten U."/>
            <person name="Larroux C."/>
            <person name="Putnam N.H."/>
            <person name="Stanke M."/>
            <person name="Adamska M."/>
            <person name="Darling A."/>
            <person name="Degnan S.M."/>
            <person name="Oakley T.H."/>
            <person name="Plachetzki D.C."/>
            <person name="Zhai Y."/>
            <person name="Adamski M."/>
            <person name="Calcino A."/>
            <person name="Cummins S.F."/>
            <person name="Goodstein D.M."/>
            <person name="Harris C."/>
            <person name="Jackson D.J."/>
            <person name="Leys S.P."/>
            <person name="Shu S."/>
            <person name="Woodcroft B.J."/>
            <person name="Vervoort M."/>
            <person name="Kosik K.S."/>
            <person name="Manning G."/>
            <person name="Degnan B.M."/>
            <person name="Rokhsar D.S."/>
        </authorList>
    </citation>
    <scope>NUCLEOTIDE SEQUENCE [LARGE SCALE GENOMIC DNA]</scope>
</reference>
<evidence type="ECO:0000313" key="1">
    <source>
        <dbReference type="EnsemblMetazoa" id="Aqu2.1.40802_001"/>
    </source>
</evidence>
<dbReference type="InterPro" id="IPR040760">
    <property type="entry name" value="Tex55"/>
</dbReference>
<dbReference type="PANTHER" id="PTHR47110:SF3">
    <property type="entry name" value="TESTIS-SPECIFIC EXPRESSED PROTEIN 55-LIKE"/>
    <property type="match status" value="1"/>
</dbReference>
<dbReference type="InParanoid" id="A0A1X7VL68"/>
<dbReference type="Gene3D" id="1.20.890.10">
    <property type="entry name" value="cAMP-dependent protein kinase regulatory subunit, dimerization-anchoring domain"/>
    <property type="match status" value="1"/>
</dbReference>
<dbReference type="CDD" id="cd22975">
    <property type="entry name" value="DD_TEX55"/>
    <property type="match status" value="1"/>
</dbReference>
<accession>A0A1X7VL68</accession>
<dbReference type="EnsemblMetazoa" id="Aqu2.1.40802_001">
    <property type="protein sequence ID" value="Aqu2.1.40802_001"/>
    <property type="gene ID" value="Aqu2.1.40802"/>
</dbReference>
<organism evidence="1">
    <name type="scientific">Amphimedon queenslandica</name>
    <name type="common">Sponge</name>
    <dbReference type="NCBI Taxonomy" id="400682"/>
    <lineage>
        <taxon>Eukaryota</taxon>
        <taxon>Metazoa</taxon>
        <taxon>Porifera</taxon>
        <taxon>Demospongiae</taxon>
        <taxon>Heteroscleromorpha</taxon>
        <taxon>Haplosclerida</taxon>
        <taxon>Niphatidae</taxon>
        <taxon>Amphimedon</taxon>
    </lineage>
</organism>
<proteinExistence type="predicted"/>
<dbReference type="SUPFAM" id="SSF47391">
    <property type="entry name" value="Dimerization-anchoring domain of cAMP-dependent PK regulatory subunit"/>
    <property type="match status" value="1"/>
</dbReference>
<dbReference type="AlphaFoldDB" id="A0A1X7VL68"/>
<protein>
    <submittedName>
        <fullName evidence="1">Uncharacterized protein</fullName>
    </submittedName>
</protein>
<dbReference type="OrthoDB" id="522106at2759"/>
<dbReference type="KEGG" id="aqu:100637869"/>
<sequence length="105" mass="11895">MASGNEQTSRGFQQFPLVSYSIPDDDEIKERIALALNLKDGQQSIGQSVQDPYTLAVKYIEKHKIVEVFQNITARLAYEKPDDPIQYVLDAIAKVRKGEVIEELK</sequence>
<dbReference type="eggNOG" id="ENOG502SEVH">
    <property type="taxonomic scope" value="Eukaryota"/>
</dbReference>
<name>A0A1X7VL68_AMPQE</name>
<dbReference type="PANTHER" id="PTHR47110">
    <property type="entry name" value="TESTIS-SPECIFIC EXPRESSED PROTEIN 55"/>
    <property type="match status" value="1"/>
</dbReference>
<evidence type="ECO:0000313" key="2">
    <source>
        <dbReference type="Proteomes" id="UP000007879"/>
    </source>
</evidence>
<gene>
    <name evidence="1" type="primary">100637869</name>
</gene>
<keyword evidence="2" id="KW-1185">Reference proteome</keyword>
<dbReference type="EnsemblMetazoa" id="XM_003383716.3">
    <property type="protein sequence ID" value="XP_003383764.1"/>
    <property type="gene ID" value="LOC100637869"/>
</dbReference>
<dbReference type="InterPro" id="IPR048377">
    <property type="entry name" value="TEX55_DD"/>
</dbReference>
<reference evidence="1" key="2">
    <citation type="submission" date="2017-05" db="UniProtKB">
        <authorList>
            <consortium name="EnsemblMetazoa"/>
        </authorList>
    </citation>
    <scope>IDENTIFICATION</scope>
</reference>
<dbReference type="Pfam" id="PF17819">
    <property type="entry name" value="Tex55"/>
    <property type="match status" value="1"/>
</dbReference>
<dbReference type="Proteomes" id="UP000007879">
    <property type="component" value="Unassembled WGS sequence"/>
</dbReference>